<dbReference type="EMBL" id="CACVKT020000470">
    <property type="protein sequence ID" value="CAC5359328.1"/>
    <property type="molecule type" value="Genomic_DNA"/>
</dbReference>
<proteinExistence type="predicted"/>
<accession>A0A6J8A1B9</accession>
<name>A0A6J8A1B9_MYTCO</name>
<sequence>MERQLKQMVDFLHEFDWIYNFKLTDFFIDEVWENIPGEWAECLLSLSNEHLNQLPFGFMVDTWPESFREFLQKAISFSSSRNCKSLEKSVEIDPNIKRGMNPKKQHEVSKMAALVHDLIKDSGSDIIVDGYLGQTLNKTYGHKVVGIEGKQSHTTSADKRVCSVDGVLNVTCELDNSTDSMDNFKYIIKKLSDQGIIHCNRKSQARDIISADNSGHFKSMDSSLKSHDNLSNDIGQLKSEYLSKSSSSNFTEDLPDSVKPSSADDDCGCHGNNHSEIVCDSVDGCHTCQSNNSDAISISSHSISSNNDQNHQSVIIVAMIIAIQKKLAALID</sequence>
<evidence type="ECO:0000313" key="1">
    <source>
        <dbReference type="EMBL" id="CAC5359328.1"/>
    </source>
</evidence>
<gene>
    <name evidence="1" type="ORF">MCOR_2223</name>
</gene>
<dbReference type="InterPro" id="IPR052220">
    <property type="entry name" value="METTL25"/>
</dbReference>
<evidence type="ECO:0000313" key="2">
    <source>
        <dbReference type="Proteomes" id="UP000507470"/>
    </source>
</evidence>
<dbReference type="OrthoDB" id="10258156at2759"/>
<protein>
    <submittedName>
        <fullName evidence="1">Uncharacterized protein</fullName>
    </submittedName>
</protein>
<dbReference type="Proteomes" id="UP000507470">
    <property type="component" value="Unassembled WGS sequence"/>
</dbReference>
<dbReference type="PANTHER" id="PTHR12496:SF0">
    <property type="entry name" value="METHYLTRANSFERASE DOMAIN-CONTAINING PROTEIN"/>
    <property type="match status" value="1"/>
</dbReference>
<dbReference type="AlphaFoldDB" id="A0A6J8A1B9"/>
<organism evidence="1 2">
    <name type="scientific">Mytilus coruscus</name>
    <name type="common">Sea mussel</name>
    <dbReference type="NCBI Taxonomy" id="42192"/>
    <lineage>
        <taxon>Eukaryota</taxon>
        <taxon>Metazoa</taxon>
        <taxon>Spiralia</taxon>
        <taxon>Lophotrochozoa</taxon>
        <taxon>Mollusca</taxon>
        <taxon>Bivalvia</taxon>
        <taxon>Autobranchia</taxon>
        <taxon>Pteriomorphia</taxon>
        <taxon>Mytilida</taxon>
        <taxon>Mytiloidea</taxon>
        <taxon>Mytilidae</taxon>
        <taxon>Mytilinae</taxon>
        <taxon>Mytilus</taxon>
    </lineage>
</organism>
<dbReference type="PANTHER" id="PTHR12496">
    <property type="entry name" value="CGI-41 METHYLTRANSFERASE"/>
    <property type="match status" value="1"/>
</dbReference>
<reference evidence="1 2" key="1">
    <citation type="submission" date="2020-06" db="EMBL/GenBank/DDBJ databases">
        <authorList>
            <person name="Li R."/>
            <person name="Bekaert M."/>
        </authorList>
    </citation>
    <scope>NUCLEOTIDE SEQUENCE [LARGE SCALE GENOMIC DNA]</scope>
    <source>
        <strain evidence="2">wild</strain>
    </source>
</reference>
<keyword evidence="2" id="KW-1185">Reference proteome</keyword>